<name>A0A835ST30_CHLIN</name>
<dbReference type="Proteomes" id="UP000650467">
    <property type="component" value="Unassembled WGS sequence"/>
</dbReference>
<proteinExistence type="inferred from homology"/>
<sequence length="357" mass="37934">MTRQRFSTRGHAVLGGQPAGSAEAASTSYSPSSDEYHFNHGSRGGAGRLLLRSPGVSARSAAGGQHGRAPGRPLVFCSVTAAGSSGGLPLPSSAARSESSSNGNGRKGGQRGSKGPDSSSGEGSGSSSLERLPVAIKKGDQLLPYVWDGKRISAMDEAAIAEADVNKGRLRNWVLGLQRRLHEAFLPEPRDVTPDYWEWLRWRLSQRFFSSTMQNFSFSALLMATGLGAKKAFAASAAINWLLKDGVSRIVRMTVSTSFGQTFDADLKRMRFITSLIFTGCMAGEFATPFWPQHFVALASVSSVGRAVGLSAFVATQPAFQAALATGGNLADLTSKNQAQHMVRVAQRGARCYDTVL</sequence>
<feature type="region of interest" description="Disordered" evidence="2">
    <location>
        <begin position="1"/>
        <end position="50"/>
    </location>
</feature>
<evidence type="ECO:0000256" key="1">
    <source>
        <dbReference type="ARBA" id="ARBA00007558"/>
    </source>
</evidence>
<evidence type="ECO:0000259" key="3">
    <source>
        <dbReference type="Pfam" id="PF04884"/>
    </source>
</evidence>
<dbReference type="PANTHER" id="PTHR12770:SF29">
    <property type="entry name" value="PROTEIN ROOT UVB SENSITIVE 4"/>
    <property type="match status" value="1"/>
</dbReference>
<evidence type="ECO:0000256" key="2">
    <source>
        <dbReference type="SAM" id="MobiDB-lite"/>
    </source>
</evidence>
<dbReference type="PANTHER" id="PTHR12770">
    <property type="entry name" value="RUS1 FAMILY PROTEIN C16ORF58"/>
    <property type="match status" value="1"/>
</dbReference>
<organism evidence="4 5">
    <name type="scientific">Chlamydomonas incerta</name>
    <dbReference type="NCBI Taxonomy" id="51695"/>
    <lineage>
        <taxon>Eukaryota</taxon>
        <taxon>Viridiplantae</taxon>
        <taxon>Chlorophyta</taxon>
        <taxon>core chlorophytes</taxon>
        <taxon>Chlorophyceae</taxon>
        <taxon>CS clade</taxon>
        <taxon>Chlamydomonadales</taxon>
        <taxon>Chlamydomonadaceae</taxon>
        <taxon>Chlamydomonas</taxon>
    </lineage>
</organism>
<feature type="compositionally biased region" description="Low complexity" evidence="2">
    <location>
        <begin position="86"/>
        <end position="104"/>
    </location>
</feature>
<dbReference type="EMBL" id="JAEHOC010000021">
    <property type="protein sequence ID" value="KAG2432623.1"/>
    <property type="molecule type" value="Genomic_DNA"/>
</dbReference>
<dbReference type="OrthoDB" id="364779at2759"/>
<protein>
    <recommendedName>
        <fullName evidence="3">Protein root UVB sensitive/RUS domain-containing protein</fullName>
    </recommendedName>
</protein>
<gene>
    <name evidence="4" type="ORF">HXX76_008963</name>
</gene>
<feature type="region of interest" description="Disordered" evidence="2">
    <location>
        <begin position="86"/>
        <end position="131"/>
    </location>
</feature>
<comment type="caution">
    <text evidence="4">The sequence shown here is derived from an EMBL/GenBank/DDBJ whole genome shotgun (WGS) entry which is preliminary data.</text>
</comment>
<feature type="compositionally biased region" description="Low complexity" evidence="2">
    <location>
        <begin position="113"/>
        <end position="128"/>
    </location>
</feature>
<reference evidence="4" key="1">
    <citation type="journal article" date="2020" name="bioRxiv">
        <title>Comparative genomics of Chlamydomonas.</title>
        <authorList>
            <person name="Craig R.J."/>
            <person name="Hasan A.R."/>
            <person name="Ness R.W."/>
            <person name="Keightley P.D."/>
        </authorList>
    </citation>
    <scope>NUCLEOTIDE SEQUENCE</scope>
    <source>
        <strain evidence="4">SAG 7.73</strain>
    </source>
</reference>
<evidence type="ECO:0000313" key="5">
    <source>
        <dbReference type="Proteomes" id="UP000650467"/>
    </source>
</evidence>
<dbReference type="Pfam" id="PF04884">
    <property type="entry name" value="UVB_sens_prot"/>
    <property type="match status" value="1"/>
</dbReference>
<dbReference type="InterPro" id="IPR006968">
    <property type="entry name" value="RUS_fam"/>
</dbReference>
<feature type="compositionally biased region" description="Polar residues" evidence="2">
    <location>
        <begin position="24"/>
        <end position="33"/>
    </location>
</feature>
<comment type="similarity">
    <text evidence="1">Belongs to the RUS1 family.</text>
</comment>
<feature type="domain" description="Protein root UVB sensitive/RUS" evidence="3">
    <location>
        <begin position="178"/>
        <end position="343"/>
    </location>
</feature>
<dbReference type="InterPro" id="IPR054549">
    <property type="entry name" value="UVB_sens_RUS_dom"/>
</dbReference>
<evidence type="ECO:0000313" key="4">
    <source>
        <dbReference type="EMBL" id="KAG2432623.1"/>
    </source>
</evidence>
<keyword evidence="5" id="KW-1185">Reference proteome</keyword>
<dbReference type="AlphaFoldDB" id="A0A835ST30"/>
<accession>A0A835ST30</accession>